<proteinExistence type="predicted"/>
<gene>
    <name evidence="1" type="ORF">GLOTRDRAFT_129494</name>
</gene>
<accession>S7RLD2</accession>
<dbReference type="HOGENOM" id="CLU_1165937_0_0_1"/>
<evidence type="ECO:0008006" key="3">
    <source>
        <dbReference type="Google" id="ProtNLM"/>
    </source>
</evidence>
<organism evidence="1 2">
    <name type="scientific">Gloeophyllum trabeum (strain ATCC 11539 / FP-39264 / Madison 617)</name>
    <name type="common">Brown rot fungus</name>
    <dbReference type="NCBI Taxonomy" id="670483"/>
    <lineage>
        <taxon>Eukaryota</taxon>
        <taxon>Fungi</taxon>
        <taxon>Dikarya</taxon>
        <taxon>Basidiomycota</taxon>
        <taxon>Agaricomycotina</taxon>
        <taxon>Agaricomycetes</taxon>
        <taxon>Gloeophyllales</taxon>
        <taxon>Gloeophyllaceae</taxon>
        <taxon>Gloeophyllum</taxon>
    </lineage>
</organism>
<dbReference type="OrthoDB" id="2899556at2759"/>
<reference evidence="1 2" key="1">
    <citation type="journal article" date="2012" name="Science">
        <title>The Paleozoic origin of enzymatic lignin decomposition reconstructed from 31 fungal genomes.</title>
        <authorList>
            <person name="Floudas D."/>
            <person name="Binder M."/>
            <person name="Riley R."/>
            <person name="Barry K."/>
            <person name="Blanchette R.A."/>
            <person name="Henrissat B."/>
            <person name="Martinez A.T."/>
            <person name="Otillar R."/>
            <person name="Spatafora J.W."/>
            <person name="Yadav J.S."/>
            <person name="Aerts A."/>
            <person name="Benoit I."/>
            <person name="Boyd A."/>
            <person name="Carlson A."/>
            <person name="Copeland A."/>
            <person name="Coutinho P.M."/>
            <person name="de Vries R.P."/>
            <person name="Ferreira P."/>
            <person name="Findley K."/>
            <person name="Foster B."/>
            <person name="Gaskell J."/>
            <person name="Glotzer D."/>
            <person name="Gorecki P."/>
            <person name="Heitman J."/>
            <person name="Hesse C."/>
            <person name="Hori C."/>
            <person name="Igarashi K."/>
            <person name="Jurgens J.A."/>
            <person name="Kallen N."/>
            <person name="Kersten P."/>
            <person name="Kohler A."/>
            <person name="Kuees U."/>
            <person name="Kumar T.K.A."/>
            <person name="Kuo A."/>
            <person name="LaButti K."/>
            <person name="Larrondo L.F."/>
            <person name="Lindquist E."/>
            <person name="Ling A."/>
            <person name="Lombard V."/>
            <person name="Lucas S."/>
            <person name="Lundell T."/>
            <person name="Martin R."/>
            <person name="McLaughlin D.J."/>
            <person name="Morgenstern I."/>
            <person name="Morin E."/>
            <person name="Murat C."/>
            <person name="Nagy L.G."/>
            <person name="Nolan M."/>
            <person name="Ohm R.A."/>
            <person name="Patyshakuliyeva A."/>
            <person name="Rokas A."/>
            <person name="Ruiz-Duenas F.J."/>
            <person name="Sabat G."/>
            <person name="Salamov A."/>
            <person name="Samejima M."/>
            <person name="Schmutz J."/>
            <person name="Slot J.C."/>
            <person name="St John F."/>
            <person name="Stenlid J."/>
            <person name="Sun H."/>
            <person name="Sun S."/>
            <person name="Syed K."/>
            <person name="Tsang A."/>
            <person name="Wiebenga A."/>
            <person name="Young D."/>
            <person name="Pisabarro A."/>
            <person name="Eastwood D.C."/>
            <person name="Martin F."/>
            <person name="Cullen D."/>
            <person name="Grigoriev I.V."/>
            <person name="Hibbett D.S."/>
        </authorList>
    </citation>
    <scope>NUCLEOTIDE SEQUENCE [LARGE SCALE GENOMIC DNA]</scope>
    <source>
        <strain evidence="1 2">ATCC 11539</strain>
    </source>
</reference>
<evidence type="ECO:0000313" key="2">
    <source>
        <dbReference type="Proteomes" id="UP000030669"/>
    </source>
</evidence>
<sequence>MDSMNSSPMETLAIDSVGLESRSWTEVSAGLRLPHLTKLVLSVPEFDFRDLLAFLSRQSALEDLTLLDSPANLGGNVSGLALPKLRTLTCPPRTLVAILASSIAVPKSCAIAIRPEERQNTICLRDWTYALRAIGTRQFANDISIALILGTADCAFPAQGQACAVGALEQVEDIIIDVRHSEHLQHNVPDYLRTWLSSSTLPNCGLVIIQSQRKRRPSRLYHYIMDKFPSPDVDVMEE</sequence>
<dbReference type="GeneID" id="19301951"/>
<protein>
    <recommendedName>
        <fullName evidence="3">F-box domain-containing protein</fullName>
    </recommendedName>
</protein>
<dbReference type="KEGG" id="gtr:GLOTRDRAFT_129494"/>
<evidence type="ECO:0000313" key="1">
    <source>
        <dbReference type="EMBL" id="EPQ55205.1"/>
    </source>
</evidence>
<name>S7RLD2_GLOTA</name>
<keyword evidence="2" id="KW-1185">Reference proteome</keyword>
<dbReference type="EMBL" id="KB469302">
    <property type="protein sequence ID" value="EPQ55205.1"/>
    <property type="molecule type" value="Genomic_DNA"/>
</dbReference>
<dbReference type="AlphaFoldDB" id="S7RLD2"/>
<dbReference type="Proteomes" id="UP000030669">
    <property type="component" value="Unassembled WGS sequence"/>
</dbReference>
<dbReference type="RefSeq" id="XP_007866362.1">
    <property type="nucleotide sequence ID" value="XM_007868171.1"/>
</dbReference>